<dbReference type="AlphaFoldDB" id="A0A1I8A1S7"/>
<proteinExistence type="predicted"/>
<feature type="compositionally biased region" description="Polar residues" evidence="1">
    <location>
        <begin position="67"/>
        <end position="88"/>
    </location>
</feature>
<evidence type="ECO:0000256" key="1">
    <source>
        <dbReference type="SAM" id="MobiDB-lite"/>
    </source>
</evidence>
<reference evidence="3" key="1">
    <citation type="submission" date="2016-11" db="UniProtKB">
        <authorList>
            <consortium name="WormBaseParasite"/>
        </authorList>
    </citation>
    <scope>IDENTIFICATION</scope>
</reference>
<evidence type="ECO:0000313" key="3">
    <source>
        <dbReference type="WBParaSite" id="L893_g320.t1"/>
    </source>
</evidence>
<sequence>MSYSDERNGYIESRPPSSMADKTRFSDFVNDGLDSREEAKSSLLNNRATEEIPTLPNSHVSEIPASPNCSLVDSTTTEDIPTLPNSHVTEIPASPSCSSANDAATEGICSSEEPLILTRETFISMVRELRHCTLDELKARFNDTYGLPIDSKLLNLIFGCSCRSVLSAIKVGLEGVVEVDGNVITVVPTRTTFCAPDNISPVVDSLESSPHTSDDEESQCVFVDFKKSHFPSANLTLEVDLANNAEISEFLSRI</sequence>
<evidence type="ECO:0000313" key="2">
    <source>
        <dbReference type="Proteomes" id="UP000095287"/>
    </source>
</evidence>
<organism evidence="2 3">
    <name type="scientific">Steinernema glaseri</name>
    <dbReference type="NCBI Taxonomy" id="37863"/>
    <lineage>
        <taxon>Eukaryota</taxon>
        <taxon>Metazoa</taxon>
        <taxon>Ecdysozoa</taxon>
        <taxon>Nematoda</taxon>
        <taxon>Chromadorea</taxon>
        <taxon>Rhabditida</taxon>
        <taxon>Tylenchina</taxon>
        <taxon>Panagrolaimomorpha</taxon>
        <taxon>Strongyloidoidea</taxon>
        <taxon>Steinernematidae</taxon>
        <taxon>Steinernema</taxon>
    </lineage>
</organism>
<accession>A0A1I8A1S7</accession>
<dbReference type="Proteomes" id="UP000095287">
    <property type="component" value="Unplaced"/>
</dbReference>
<name>A0A1I8A1S7_9BILA</name>
<keyword evidence="2" id="KW-1185">Reference proteome</keyword>
<feature type="region of interest" description="Disordered" evidence="1">
    <location>
        <begin position="1"/>
        <end position="97"/>
    </location>
</feature>
<protein>
    <submittedName>
        <fullName evidence="3">HTH La-type RNA-binding domain-containing protein</fullName>
    </submittedName>
</protein>
<dbReference type="WBParaSite" id="L893_g320.t1">
    <property type="protein sequence ID" value="L893_g320.t1"/>
    <property type="gene ID" value="L893_g320"/>
</dbReference>